<reference evidence="6 7" key="1">
    <citation type="submission" date="2017-08" db="EMBL/GenBank/DDBJ databases">
        <title>A Genome Sequence of Oceanimonas doudoroffii ATCC 27123T.</title>
        <authorList>
            <person name="Brennan M.A."/>
            <person name="Maclea K.S."/>
            <person name="Mcclelland W.D."/>
            <person name="Trachtenberg A.M."/>
        </authorList>
    </citation>
    <scope>NUCLEOTIDE SEQUENCE [LARGE SCALE GENOMIC DNA]</scope>
    <source>
        <strain evidence="6 7">ATCC 27123</strain>
    </source>
</reference>
<feature type="active site" description="Nucleophile" evidence="4">
    <location>
        <position position="49"/>
    </location>
</feature>
<evidence type="ECO:0000256" key="4">
    <source>
        <dbReference type="PROSITE-ProRule" id="PRU01161"/>
    </source>
</evidence>
<keyword evidence="2 4" id="KW-0442">Lipid degradation</keyword>
<dbReference type="EMBL" id="NBIM01000002">
    <property type="protein sequence ID" value="OXY81873.1"/>
    <property type="molecule type" value="Genomic_DNA"/>
</dbReference>
<dbReference type="PANTHER" id="PTHR14226">
    <property type="entry name" value="NEUROPATHY TARGET ESTERASE/SWISS CHEESE D.MELANOGASTER"/>
    <property type="match status" value="1"/>
</dbReference>
<feature type="domain" description="PNPLA" evidence="5">
    <location>
        <begin position="11"/>
        <end position="223"/>
    </location>
</feature>
<dbReference type="InterPro" id="IPR002641">
    <property type="entry name" value="PNPLA_dom"/>
</dbReference>
<proteinExistence type="predicted"/>
<dbReference type="Proteomes" id="UP000242757">
    <property type="component" value="Unassembled WGS sequence"/>
</dbReference>
<dbReference type="AlphaFoldDB" id="A0A233REQ3"/>
<evidence type="ECO:0000256" key="2">
    <source>
        <dbReference type="ARBA" id="ARBA00022963"/>
    </source>
</evidence>
<protein>
    <submittedName>
        <fullName evidence="6">Patatin</fullName>
    </submittedName>
</protein>
<dbReference type="GO" id="GO:0016042">
    <property type="term" value="P:lipid catabolic process"/>
    <property type="evidence" value="ECO:0007669"/>
    <property type="project" value="UniProtKB-UniRule"/>
</dbReference>
<sequence>MEREASNTCALVMTGGGARAAYQVGVLKAIADCYPRGHAIPFPILCGTSAGAINATALACYASCFHLGVRKLEYVWRHLNTHKVLRLQLGRIVAHSVKSLASGMLGRPAQMALPLFDNSPLERLLETLIDFQRIDNNLLYGALEVLAVTASNYNTGDSTTFFQGRPHHQPWARAGRSGRSSIIATPHLMASSALPFIFKPCRLQNHYFGDGSIHQLNPLSPAIHLGASRILIITLASDEPDPDHLPSDPSSSDIAGHLLDTVFTDALTSDIERLQRINSTIRLIPERKREQLSLRHIDNLVLKPSRNLDEMTLQHFHRLPWNIRAMLRLFGVEAGDATGLASFLLFEQAYTQELIDLGYADTHQRLDEVCAFLGLEASLQKTGT</sequence>
<evidence type="ECO:0000259" key="5">
    <source>
        <dbReference type="PROSITE" id="PS51635"/>
    </source>
</evidence>
<dbReference type="SUPFAM" id="SSF52151">
    <property type="entry name" value="FabD/lysophospholipase-like"/>
    <property type="match status" value="1"/>
</dbReference>
<feature type="short sequence motif" description="GXSXG" evidence="4">
    <location>
        <begin position="47"/>
        <end position="51"/>
    </location>
</feature>
<evidence type="ECO:0000313" key="7">
    <source>
        <dbReference type="Proteomes" id="UP000242757"/>
    </source>
</evidence>
<keyword evidence="7" id="KW-1185">Reference proteome</keyword>
<keyword evidence="1 4" id="KW-0378">Hydrolase</keyword>
<feature type="active site" description="Proton acceptor" evidence="4">
    <location>
        <position position="210"/>
    </location>
</feature>
<dbReference type="InterPro" id="IPR016035">
    <property type="entry name" value="Acyl_Trfase/lysoPLipase"/>
</dbReference>
<dbReference type="InterPro" id="IPR050301">
    <property type="entry name" value="NTE"/>
</dbReference>
<keyword evidence="3 4" id="KW-0443">Lipid metabolism</keyword>
<gene>
    <name evidence="6" type="ORF">B6S08_10495</name>
</gene>
<accession>A0A233REQ3</accession>
<evidence type="ECO:0000256" key="3">
    <source>
        <dbReference type="ARBA" id="ARBA00023098"/>
    </source>
</evidence>
<dbReference type="PROSITE" id="PS51635">
    <property type="entry name" value="PNPLA"/>
    <property type="match status" value="1"/>
</dbReference>
<dbReference type="GO" id="GO:0016787">
    <property type="term" value="F:hydrolase activity"/>
    <property type="evidence" value="ECO:0007669"/>
    <property type="project" value="UniProtKB-UniRule"/>
</dbReference>
<dbReference type="Pfam" id="PF01734">
    <property type="entry name" value="Patatin"/>
    <property type="match status" value="1"/>
</dbReference>
<evidence type="ECO:0000256" key="1">
    <source>
        <dbReference type="ARBA" id="ARBA00022801"/>
    </source>
</evidence>
<comment type="caution">
    <text evidence="4">Lacks conserved residue(s) required for the propagation of feature annotation.</text>
</comment>
<name>A0A233REQ3_9GAMM</name>
<dbReference type="PANTHER" id="PTHR14226:SF57">
    <property type="entry name" value="BLR7027 PROTEIN"/>
    <property type="match status" value="1"/>
</dbReference>
<dbReference type="OrthoDB" id="9798773at2"/>
<evidence type="ECO:0000313" key="6">
    <source>
        <dbReference type="EMBL" id="OXY81873.1"/>
    </source>
</evidence>
<dbReference type="Gene3D" id="3.40.1090.10">
    <property type="entry name" value="Cytosolic phospholipase A2 catalytic domain"/>
    <property type="match status" value="1"/>
</dbReference>
<organism evidence="6 7">
    <name type="scientific">Oceanimonas doudoroffii</name>
    <dbReference type="NCBI Taxonomy" id="84158"/>
    <lineage>
        <taxon>Bacteria</taxon>
        <taxon>Pseudomonadati</taxon>
        <taxon>Pseudomonadota</taxon>
        <taxon>Gammaproteobacteria</taxon>
        <taxon>Aeromonadales</taxon>
        <taxon>Aeromonadaceae</taxon>
        <taxon>Oceanimonas</taxon>
    </lineage>
</organism>
<comment type="caution">
    <text evidence="6">The sequence shown here is derived from an EMBL/GenBank/DDBJ whole genome shotgun (WGS) entry which is preliminary data.</text>
</comment>
<dbReference type="RefSeq" id="WP_094200759.1">
    <property type="nucleotide sequence ID" value="NZ_NBIM01000002.1"/>
</dbReference>